<accession>A0ACB8AW39</accession>
<sequence>MVMASHETCHASVAIYRLFPGVFAALGKWLSMLNRVLFWGHLFLSCAVDVIVKVGTYPLELRSSCPLRRVCSRVA</sequence>
<comment type="caution">
    <text evidence="1">The sequence shown here is derived from an EMBL/GenBank/DDBJ whole genome shotgun (WGS) entry which is preliminary data.</text>
</comment>
<gene>
    <name evidence="1" type="ORF">BJ138DRAFT_1139482</name>
</gene>
<protein>
    <submittedName>
        <fullName evidence="1">Uncharacterized protein</fullName>
    </submittedName>
</protein>
<proteinExistence type="predicted"/>
<evidence type="ECO:0000313" key="2">
    <source>
        <dbReference type="Proteomes" id="UP000790377"/>
    </source>
</evidence>
<name>A0ACB8AW39_9AGAM</name>
<dbReference type="Proteomes" id="UP000790377">
    <property type="component" value="Unassembled WGS sequence"/>
</dbReference>
<evidence type="ECO:0000313" key="1">
    <source>
        <dbReference type="EMBL" id="KAH7916622.1"/>
    </source>
</evidence>
<organism evidence="1 2">
    <name type="scientific">Hygrophoropsis aurantiaca</name>
    <dbReference type="NCBI Taxonomy" id="72124"/>
    <lineage>
        <taxon>Eukaryota</taxon>
        <taxon>Fungi</taxon>
        <taxon>Dikarya</taxon>
        <taxon>Basidiomycota</taxon>
        <taxon>Agaricomycotina</taxon>
        <taxon>Agaricomycetes</taxon>
        <taxon>Agaricomycetidae</taxon>
        <taxon>Boletales</taxon>
        <taxon>Coniophorineae</taxon>
        <taxon>Hygrophoropsidaceae</taxon>
        <taxon>Hygrophoropsis</taxon>
    </lineage>
</organism>
<keyword evidence="2" id="KW-1185">Reference proteome</keyword>
<reference evidence="1" key="1">
    <citation type="journal article" date="2021" name="New Phytol.">
        <title>Evolutionary innovations through gain and loss of genes in the ectomycorrhizal Boletales.</title>
        <authorList>
            <person name="Wu G."/>
            <person name="Miyauchi S."/>
            <person name="Morin E."/>
            <person name="Kuo A."/>
            <person name="Drula E."/>
            <person name="Varga T."/>
            <person name="Kohler A."/>
            <person name="Feng B."/>
            <person name="Cao Y."/>
            <person name="Lipzen A."/>
            <person name="Daum C."/>
            <person name="Hundley H."/>
            <person name="Pangilinan J."/>
            <person name="Johnson J."/>
            <person name="Barry K."/>
            <person name="LaButti K."/>
            <person name="Ng V."/>
            <person name="Ahrendt S."/>
            <person name="Min B."/>
            <person name="Choi I.G."/>
            <person name="Park H."/>
            <person name="Plett J.M."/>
            <person name="Magnuson J."/>
            <person name="Spatafora J.W."/>
            <person name="Nagy L.G."/>
            <person name="Henrissat B."/>
            <person name="Grigoriev I.V."/>
            <person name="Yang Z.L."/>
            <person name="Xu J."/>
            <person name="Martin F.M."/>
        </authorList>
    </citation>
    <scope>NUCLEOTIDE SEQUENCE</scope>
    <source>
        <strain evidence="1">ATCC 28755</strain>
    </source>
</reference>
<dbReference type="EMBL" id="MU267590">
    <property type="protein sequence ID" value="KAH7916622.1"/>
    <property type="molecule type" value="Genomic_DNA"/>
</dbReference>